<evidence type="ECO:0008006" key="3">
    <source>
        <dbReference type="Google" id="ProtNLM"/>
    </source>
</evidence>
<sequence length="108" mass="12393">MQFSSKSSTYTKHCGIISLNNRYIITPIDTGIDGRFILAHVHYATEEEPNSSNSIATILNIYGKAASRKDNVGFYTELMQHRFLIHKITTIQNNMIILGDFNYKYESR</sequence>
<keyword evidence="2" id="KW-1185">Reference proteome</keyword>
<comment type="caution">
    <text evidence="1">The sequence shown here is derived from an EMBL/GenBank/DDBJ whole genome shotgun (WGS) entry which is preliminary data.</text>
</comment>
<dbReference type="Proteomes" id="UP001304243">
    <property type="component" value="Unassembled WGS sequence"/>
</dbReference>
<dbReference type="AlphaFoldDB" id="A0AAN7DNE6"/>
<organism evidence="1 2">
    <name type="scientific">Mucor velutinosus</name>
    <dbReference type="NCBI Taxonomy" id="708070"/>
    <lineage>
        <taxon>Eukaryota</taxon>
        <taxon>Fungi</taxon>
        <taxon>Fungi incertae sedis</taxon>
        <taxon>Mucoromycota</taxon>
        <taxon>Mucoromycotina</taxon>
        <taxon>Mucoromycetes</taxon>
        <taxon>Mucorales</taxon>
        <taxon>Mucorineae</taxon>
        <taxon>Mucoraceae</taxon>
        <taxon>Mucor</taxon>
    </lineage>
</organism>
<proteinExistence type="predicted"/>
<evidence type="ECO:0000313" key="2">
    <source>
        <dbReference type="Proteomes" id="UP001304243"/>
    </source>
</evidence>
<protein>
    <recommendedName>
        <fullName evidence="3">Endonuclease/exonuclease/phosphatase domain-containing protein</fullName>
    </recommendedName>
</protein>
<dbReference type="EMBL" id="JASEJX010000012">
    <property type="protein sequence ID" value="KAK4519868.1"/>
    <property type="molecule type" value="Genomic_DNA"/>
</dbReference>
<reference evidence="1 2" key="1">
    <citation type="submission" date="2022-11" db="EMBL/GenBank/DDBJ databases">
        <title>Mucor velutinosus strain NIH1002 WGS.</title>
        <authorList>
            <person name="Subramanian P."/>
            <person name="Mullikin J.C."/>
            <person name="Segre J.A."/>
            <person name="Zelazny A.M."/>
        </authorList>
    </citation>
    <scope>NUCLEOTIDE SEQUENCE [LARGE SCALE GENOMIC DNA]</scope>
    <source>
        <strain evidence="1 2">NIH1002</strain>
    </source>
</reference>
<dbReference type="SUPFAM" id="SSF56219">
    <property type="entry name" value="DNase I-like"/>
    <property type="match status" value="1"/>
</dbReference>
<dbReference type="InterPro" id="IPR036691">
    <property type="entry name" value="Endo/exonu/phosph_ase_sf"/>
</dbReference>
<accession>A0AAN7DNE6</accession>
<evidence type="ECO:0000313" key="1">
    <source>
        <dbReference type="EMBL" id="KAK4519868.1"/>
    </source>
</evidence>
<name>A0AAN7DNE6_9FUNG</name>
<gene>
    <name evidence="1" type="ORF">ATC70_010112</name>
</gene>
<dbReference type="GeneID" id="89953798"/>
<dbReference type="RefSeq" id="XP_064686534.1">
    <property type="nucleotide sequence ID" value="XM_064829332.1"/>
</dbReference>
<dbReference type="Gene3D" id="3.60.10.10">
    <property type="entry name" value="Endonuclease/exonuclease/phosphatase"/>
    <property type="match status" value="1"/>
</dbReference>